<reference evidence="3" key="1">
    <citation type="journal article" date="2006" name="PLoS Biol.">
        <title>Macronuclear genome sequence of the ciliate Tetrahymena thermophila, a model eukaryote.</title>
        <authorList>
            <person name="Eisen J.A."/>
            <person name="Coyne R.S."/>
            <person name="Wu M."/>
            <person name="Wu D."/>
            <person name="Thiagarajan M."/>
            <person name="Wortman J.R."/>
            <person name="Badger J.H."/>
            <person name="Ren Q."/>
            <person name="Amedeo P."/>
            <person name="Jones K.M."/>
            <person name="Tallon L.J."/>
            <person name="Delcher A.L."/>
            <person name="Salzberg S.L."/>
            <person name="Silva J.C."/>
            <person name="Haas B.J."/>
            <person name="Majoros W.H."/>
            <person name="Farzad M."/>
            <person name="Carlton J.M."/>
            <person name="Smith R.K. Jr."/>
            <person name="Garg J."/>
            <person name="Pearlman R.E."/>
            <person name="Karrer K.M."/>
            <person name="Sun L."/>
            <person name="Manning G."/>
            <person name="Elde N.C."/>
            <person name="Turkewitz A.P."/>
            <person name="Asai D.J."/>
            <person name="Wilkes D.E."/>
            <person name="Wang Y."/>
            <person name="Cai H."/>
            <person name="Collins K."/>
            <person name="Stewart B.A."/>
            <person name="Lee S.R."/>
            <person name="Wilamowska K."/>
            <person name="Weinberg Z."/>
            <person name="Ruzzo W.L."/>
            <person name="Wloga D."/>
            <person name="Gaertig J."/>
            <person name="Frankel J."/>
            <person name="Tsao C.-C."/>
            <person name="Gorovsky M.A."/>
            <person name="Keeling P.J."/>
            <person name="Waller R.F."/>
            <person name="Patron N.J."/>
            <person name="Cherry J.M."/>
            <person name="Stover N.A."/>
            <person name="Krieger C.J."/>
            <person name="del Toro C."/>
            <person name="Ryder H.F."/>
            <person name="Williamson S.C."/>
            <person name="Barbeau R.A."/>
            <person name="Hamilton E.P."/>
            <person name="Orias E."/>
        </authorList>
    </citation>
    <scope>NUCLEOTIDE SEQUENCE [LARGE SCALE GENOMIC DNA]</scope>
    <source>
        <strain evidence="3">SB210</strain>
    </source>
</reference>
<dbReference type="InParanoid" id="I7M600"/>
<dbReference type="HOGENOM" id="CLU_329441_0_0_1"/>
<evidence type="ECO:0000313" key="2">
    <source>
        <dbReference type="EMBL" id="EAR83944.1"/>
    </source>
</evidence>
<keyword evidence="3" id="KW-1185">Reference proteome</keyword>
<feature type="compositionally biased region" description="Polar residues" evidence="1">
    <location>
        <begin position="248"/>
        <end position="257"/>
    </location>
</feature>
<feature type="region of interest" description="Disordered" evidence="1">
    <location>
        <begin position="288"/>
        <end position="310"/>
    </location>
</feature>
<dbReference type="EMBL" id="GG662514">
    <property type="protein sequence ID" value="EAR83944.1"/>
    <property type="molecule type" value="Genomic_DNA"/>
</dbReference>
<accession>I7M600</accession>
<protein>
    <submittedName>
        <fullName evidence="2">Uncharacterized protein</fullName>
    </submittedName>
</protein>
<feature type="region of interest" description="Disordered" evidence="1">
    <location>
        <begin position="229"/>
        <end position="267"/>
    </location>
</feature>
<feature type="compositionally biased region" description="Basic and acidic residues" evidence="1">
    <location>
        <begin position="289"/>
        <end position="298"/>
    </location>
</feature>
<feature type="compositionally biased region" description="Polar residues" evidence="1">
    <location>
        <begin position="202"/>
        <end position="216"/>
    </location>
</feature>
<dbReference type="KEGG" id="tet:TTHERM_00773540"/>
<evidence type="ECO:0000313" key="3">
    <source>
        <dbReference type="Proteomes" id="UP000009168"/>
    </source>
</evidence>
<dbReference type="Proteomes" id="UP000009168">
    <property type="component" value="Unassembled WGS sequence"/>
</dbReference>
<proteinExistence type="predicted"/>
<dbReference type="GeneID" id="7823679"/>
<evidence type="ECO:0000256" key="1">
    <source>
        <dbReference type="SAM" id="MobiDB-lite"/>
    </source>
</evidence>
<gene>
    <name evidence="2" type="ORF">TTHERM_00773540</name>
</gene>
<organism evidence="2 3">
    <name type="scientific">Tetrahymena thermophila (strain SB210)</name>
    <dbReference type="NCBI Taxonomy" id="312017"/>
    <lineage>
        <taxon>Eukaryota</taxon>
        <taxon>Sar</taxon>
        <taxon>Alveolata</taxon>
        <taxon>Ciliophora</taxon>
        <taxon>Intramacronucleata</taxon>
        <taxon>Oligohymenophorea</taxon>
        <taxon>Hymenostomatida</taxon>
        <taxon>Tetrahymenina</taxon>
        <taxon>Tetrahymenidae</taxon>
        <taxon>Tetrahymena</taxon>
    </lineage>
</organism>
<dbReference type="AlphaFoldDB" id="I7M600"/>
<feature type="region of interest" description="Disordered" evidence="1">
    <location>
        <begin position="537"/>
        <end position="559"/>
    </location>
</feature>
<name>I7M600_TETTS</name>
<feature type="compositionally biased region" description="Low complexity" evidence="1">
    <location>
        <begin position="540"/>
        <end position="553"/>
    </location>
</feature>
<dbReference type="RefSeq" id="XP_001031607.1">
    <property type="nucleotide sequence ID" value="XM_001031607.1"/>
</dbReference>
<sequence length="872" mass="102271">MQKAIKNSIVKQQREAKDLGSFRKQRLFQNICKKNLIEVENVYVEQSEGHQLYDAHLKKMKQAKPKTIEDIQKDRANPLGIDKKQINKANNLLHEIDKKEKQLSESFMIKQKFQQKIPVNMNGVNDNQFYYDSLEIRSLNEFMFFYEILKRIKADKQHEEQRALFKAKLQKIWELEALANNRTVQTNNSTIKDSNKNDSKLSRIQSANSQSNNSRLKLSMIEGSPKTFINSNNLKGFSPSESHKQENETPTSTSQKANQKKKTGRIGLTQRVEELKNRDSQIKFLSIKPSKDSNEVDTKNNSQKQKVDQKVGTDELQIPNSTKNVKSQKEFQGTSKFMTMKQADIQLVELLEKIRKTTKTSEKREKTQNLIVPGMKKGFNAQDINNVVDQAIERAGKTKNVVSMQSFTTLDQNNLKVPILNKMKRPTDYISREKDSFNFKTRNASDLIIGDNFDTEPKEQNKLFKVNQVKSLNVIKLTEGIKSNKNNSQQQLASAQDQNNIQKDRESFQLNVIHETEEHQLQVRQSNQLDFGKKRQFSPENQNQENLNSNQRRNSSKGLQQKIDYQIKITTENEQSDQKTLEVESNKQEVRMSDLIDLSYAQHTEKIDYLSNKIDKNSLEIMNIKKDSEFFSSNNDEDIKMNQFLMEEKENNEQPSNSLNTQQIPQRQKKYTLEHIDRDSQHYLTIQDENRHKHNINHSSPDLDQSLSPPKLTQIYKNKSQNSFTTLLVPNRDSLVLKGSSYREISMNFTKKEIDKFEIEKKIQQNLDNIHKQLRIQKKVNLPQKLQRRIRSKQRSAKEQQEKYPFKFSPSFISNWVDLRSKIEQRYDIPSKFHVHKILNDRIREIKHQKRISNSADNSFYIYEPEYNNYYL</sequence>
<feature type="region of interest" description="Disordered" evidence="1">
    <location>
        <begin position="186"/>
        <end position="216"/>
    </location>
</feature>